<evidence type="ECO:0000313" key="2">
    <source>
        <dbReference type="Proteomes" id="UP001367508"/>
    </source>
</evidence>
<dbReference type="Proteomes" id="UP001367508">
    <property type="component" value="Unassembled WGS sequence"/>
</dbReference>
<gene>
    <name evidence="1" type="ORF">VNO77_26913</name>
</gene>
<name>A0AAN9KUV6_CANGL</name>
<reference evidence="1 2" key="1">
    <citation type="submission" date="2024-01" db="EMBL/GenBank/DDBJ databases">
        <title>The genomes of 5 underutilized Papilionoideae crops provide insights into root nodulation and disease resistanc.</title>
        <authorList>
            <person name="Jiang F."/>
        </authorList>
    </citation>
    <scope>NUCLEOTIDE SEQUENCE [LARGE SCALE GENOMIC DNA]</scope>
    <source>
        <strain evidence="1">LVBAO_FW01</strain>
        <tissue evidence="1">Leaves</tissue>
    </source>
</reference>
<organism evidence="1 2">
    <name type="scientific">Canavalia gladiata</name>
    <name type="common">Sword bean</name>
    <name type="synonym">Dolichos gladiatus</name>
    <dbReference type="NCBI Taxonomy" id="3824"/>
    <lineage>
        <taxon>Eukaryota</taxon>
        <taxon>Viridiplantae</taxon>
        <taxon>Streptophyta</taxon>
        <taxon>Embryophyta</taxon>
        <taxon>Tracheophyta</taxon>
        <taxon>Spermatophyta</taxon>
        <taxon>Magnoliopsida</taxon>
        <taxon>eudicotyledons</taxon>
        <taxon>Gunneridae</taxon>
        <taxon>Pentapetalae</taxon>
        <taxon>rosids</taxon>
        <taxon>fabids</taxon>
        <taxon>Fabales</taxon>
        <taxon>Fabaceae</taxon>
        <taxon>Papilionoideae</taxon>
        <taxon>50 kb inversion clade</taxon>
        <taxon>NPAAA clade</taxon>
        <taxon>indigoferoid/millettioid clade</taxon>
        <taxon>Phaseoleae</taxon>
        <taxon>Canavalia</taxon>
    </lineage>
</organism>
<keyword evidence="2" id="KW-1185">Reference proteome</keyword>
<dbReference type="EMBL" id="JAYMYQ010000006">
    <property type="protein sequence ID" value="KAK7323441.1"/>
    <property type="molecule type" value="Genomic_DNA"/>
</dbReference>
<comment type="caution">
    <text evidence="1">The sequence shown here is derived from an EMBL/GenBank/DDBJ whole genome shotgun (WGS) entry which is preliminary data.</text>
</comment>
<sequence>MAILRYPVLKWLGGESILAAAMNQTRSLVPGPKELLRCIYCESLAFSRASQMTVVGLESIKFCGFCSIDSVMEKQRKPHASLY</sequence>
<accession>A0AAN9KUV6</accession>
<protein>
    <submittedName>
        <fullName evidence="1">Uncharacterized protein</fullName>
    </submittedName>
</protein>
<proteinExistence type="predicted"/>
<dbReference type="AlphaFoldDB" id="A0AAN9KUV6"/>
<evidence type="ECO:0000313" key="1">
    <source>
        <dbReference type="EMBL" id="KAK7323441.1"/>
    </source>
</evidence>